<keyword evidence="4" id="KW-1185">Reference proteome</keyword>
<dbReference type="Proteomes" id="UP000228945">
    <property type="component" value="Chromosome"/>
</dbReference>
<dbReference type="GO" id="GO:0006508">
    <property type="term" value="P:proteolysis"/>
    <property type="evidence" value="ECO:0007669"/>
    <property type="project" value="UniProtKB-KW"/>
</dbReference>
<proteinExistence type="predicted"/>
<feature type="transmembrane region" description="Helical" evidence="1">
    <location>
        <begin position="169"/>
        <end position="189"/>
    </location>
</feature>
<evidence type="ECO:0000256" key="1">
    <source>
        <dbReference type="SAM" id="Phobius"/>
    </source>
</evidence>
<feature type="transmembrane region" description="Helical" evidence="1">
    <location>
        <begin position="6"/>
        <end position="25"/>
    </location>
</feature>
<keyword evidence="1" id="KW-0812">Transmembrane</keyword>
<feature type="domain" description="CAAX prenyl protease 2/Lysostaphin resistance protein A-like" evidence="2">
    <location>
        <begin position="134"/>
        <end position="234"/>
    </location>
</feature>
<dbReference type="EMBL" id="CP024201">
    <property type="protein sequence ID" value="ATQ44351.1"/>
    <property type="molecule type" value="Genomic_DNA"/>
</dbReference>
<dbReference type="AlphaFoldDB" id="A0A2D2B270"/>
<dbReference type="GO" id="GO:0008237">
    <property type="term" value="F:metallopeptidase activity"/>
    <property type="evidence" value="ECO:0007669"/>
    <property type="project" value="UniProtKB-KW"/>
</dbReference>
<dbReference type="KEGG" id="cmb:CSW64_19140"/>
<keyword evidence="1" id="KW-1133">Transmembrane helix</keyword>
<evidence type="ECO:0000313" key="4">
    <source>
        <dbReference type="Proteomes" id="UP000228945"/>
    </source>
</evidence>
<keyword evidence="3" id="KW-0645">Protease</keyword>
<feature type="transmembrane region" description="Helical" evidence="1">
    <location>
        <begin position="32"/>
        <end position="53"/>
    </location>
</feature>
<dbReference type="InterPro" id="IPR003675">
    <property type="entry name" value="Rce1/LyrA-like_dom"/>
</dbReference>
<keyword evidence="1" id="KW-0472">Membrane</keyword>
<keyword evidence="3" id="KW-0378">Hydrolase</keyword>
<feature type="transmembrane region" description="Helical" evidence="1">
    <location>
        <begin position="195"/>
        <end position="217"/>
    </location>
</feature>
<gene>
    <name evidence="3" type="ORF">CSW64_19140</name>
</gene>
<dbReference type="Pfam" id="PF02517">
    <property type="entry name" value="Rce1-like"/>
    <property type="match status" value="1"/>
</dbReference>
<evidence type="ECO:0000313" key="3">
    <source>
        <dbReference type="EMBL" id="ATQ44351.1"/>
    </source>
</evidence>
<dbReference type="RefSeq" id="WP_099623599.1">
    <property type="nucleotide sequence ID" value="NZ_CP024201.1"/>
</dbReference>
<name>A0A2D2B270_9CAUL</name>
<feature type="transmembrane region" description="Helical" evidence="1">
    <location>
        <begin position="73"/>
        <end position="92"/>
    </location>
</feature>
<sequence>MPDGVIGIAGILAILLGVGSLIGLTQRDRFSFRWLLAAAGLVLLNDLLLTGAYGHLPRLFPPSDWNWQGKTLALLATLAVAALPALGWKASGLTLRQAPGSLKVALPAVLAYVAFFTALALIFPNEPASRETIAFQLTMPGFEEEPFYRGLLLLVLCRAFTAEKAFLGVGWSWGAILSCVLFGLAHAFGYSDGGFHFDAMTMVLTALPSLIAVWLALRTRSVLLPVLIHNFGNAVMLLI</sequence>
<keyword evidence="3" id="KW-0482">Metalloprotease</keyword>
<organism evidence="3 4">
    <name type="scientific">Caulobacter mirabilis</name>
    <dbReference type="NCBI Taxonomy" id="69666"/>
    <lineage>
        <taxon>Bacteria</taxon>
        <taxon>Pseudomonadati</taxon>
        <taxon>Pseudomonadota</taxon>
        <taxon>Alphaproteobacteria</taxon>
        <taxon>Caulobacterales</taxon>
        <taxon>Caulobacteraceae</taxon>
        <taxon>Caulobacter</taxon>
    </lineage>
</organism>
<accession>A0A2D2B270</accession>
<dbReference type="NCBIfam" id="NF047635">
    <property type="entry name" value="CPBP_Sphingo"/>
    <property type="match status" value="1"/>
</dbReference>
<dbReference type="OrthoDB" id="877230at2"/>
<feature type="transmembrane region" description="Helical" evidence="1">
    <location>
        <begin position="104"/>
        <end position="123"/>
    </location>
</feature>
<evidence type="ECO:0000259" key="2">
    <source>
        <dbReference type="Pfam" id="PF02517"/>
    </source>
</evidence>
<protein>
    <submittedName>
        <fullName evidence="3">CPBP family intramembrane metalloprotease</fullName>
    </submittedName>
</protein>
<dbReference type="GO" id="GO:0004175">
    <property type="term" value="F:endopeptidase activity"/>
    <property type="evidence" value="ECO:0007669"/>
    <property type="project" value="UniProtKB-ARBA"/>
</dbReference>
<dbReference type="GO" id="GO:0080120">
    <property type="term" value="P:CAAX-box protein maturation"/>
    <property type="evidence" value="ECO:0007669"/>
    <property type="project" value="UniProtKB-ARBA"/>
</dbReference>
<feature type="transmembrane region" description="Helical" evidence="1">
    <location>
        <begin position="146"/>
        <end position="162"/>
    </location>
</feature>
<reference evidence="3 4" key="1">
    <citation type="submission" date="2017-10" db="EMBL/GenBank/DDBJ databases">
        <title>Genome sequence of Caulobacter mirabilis FWC38.</title>
        <authorList>
            <person name="Fiebig A."/>
            <person name="Crosson S."/>
        </authorList>
    </citation>
    <scope>NUCLEOTIDE SEQUENCE [LARGE SCALE GENOMIC DNA]</scope>
    <source>
        <strain evidence="3 4">FWC 38</strain>
    </source>
</reference>